<dbReference type="CDD" id="cd02440">
    <property type="entry name" value="AdoMet_MTases"/>
    <property type="match status" value="1"/>
</dbReference>
<evidence type="ECO:0000259" key="4">
    <source>
        <dbReference type="Pfam" id="PF05175"/>
    </source>
</evidence>
<name>W7QCI2_9ALTE</name>
<dbReference type="AlphaFoldDB" id="W7QCI2"/>
<organism evidence="5 6">
    <name type="scientific">Catenovulum agarivorans DS-2</name>
    <dbReference type="NCBI Taxonomy" id="1328313"/>
    <lineage>
        <taxon>Bacteria</taxon>
        <taxon>Pseudomonadati</taxon>
        <taxon>Pseudomonadota</taxon>
        <taxon>Gammaproteobacteria</taxon>
        <taxon>Alteromonadales</taxon>
        <taxon>Alteromonadaceae</taxon>
        <taxon>Catenovulum</taxon>
    </lineage>
</organism>
<dbReference type="InterPro" id="IPR050210">
    <property type="entry name" value="tRNA_Adenine-N(6)_MTase"/>
</dbReference>
<keyword evidence="1 5" id="KW-0489">Methyltransferase</keyword>
<dbReference type="GO" id="GO:0032259">
    <property type="term" value="P:methylation"/>
    <property type="evidence" value="ECO:0007669"/>
    <property type="project" value="UniProtKB-KW"/>
</dbReference>
<dbReference type="STRING" id="1328313.DS2_11603"/>
<dbReference type="PROSITE" id="PS00092">
    <property type="entry name" value="N6_MTASE"/>
    <property type="match status" value="1"/>
</dbReference>
<accession>W7QCI2</accession>
<reference evidence="5 6" key="1">
    <citation type="journal article" date="2014" name="Genome Announc.">
        <title>Draft Genome Sequence of the Agar-Degrading Bacterium Catenovulum sp. Strain DS-2, Isolated from Intestines of Haliotis diversicolor.</title>
        <authorList>
            <person name="Shan D."/>
            <person name="Li X."/>
            <person name="Gu Z."/>
            <person name="Wei G."/>
            <person name="Gao Z."/>
            <person name="Shao Z."/>
        </authorList>
    </citation>
    <scope>NUCLEOTIDE SEQUENCE [LARGE SCALE GENOMIC DNA]</scope>
    <source>
        <strain evidence="5 6">DS-2</strain>
    </source>
</reference>
<dbReference type="GO" id="GO:0008757">
    <property type="term" value="F:S-adenosylmethionine-dependent methyltransferase activity"/>
    <property type="evidence" value="ECO:0007669"/>
    <property type="project" value="UniProtKB-ARBA"/>
</dbReference>
<dbReference type="InterPro" id="IPR007848">
    <property type="entry name" value="Small_mtfrase_dom"/>
</dbReference>
<dbReference type="InterPro" id="IPR029063">
    <property type="entry name" value="SAM-dependent_MTases_sf"/>
</dbReference>
<dbReference type="InterPro" id="IPR002052">
    <property type="entry name" value="DNA_methylase_N6_adenine_CS"/>
</dbReference>
<dbReference type="GO" id="GO:0003676">
    <property type="term" value="F:nucleic acid binding"/>
    <property type="evidence" value="ECO:0007669"/>
    <property type="project" value="InterPro"/>
</dbReference>
<evidence type="ECO:0000313" key="6">
    <source>
        <dbReference type="Proteomes" id="UP000019276"/>
    </source>
</evidence>
<keyword evidence="2 5" id="KW-0808">Transferase</keyword>
<evidence type="ECO:0000313" key="5">
    <source>
        <dbReference type="EMBL" id="EWH09611.1"/>
    </source>
</evidence>
<evidence type="ECO:0000256" key="1">
    <source>
        <dbReference type="ARBA" id="ARBA00022603"/>
    </source>
</evidence>
<dbReference type="GO" id="GO:0008170">
    <property type="term" value="F:N-methyltransferase activity"/>
    <property type="evidence" value="ECO:0007669"/>
    <property type="project" value="UniProtKB-ARBA"/>
</dbReference>
<dbReference type="OrthoDB" id="5383291at2"/>
<keyword evidence="6" id="KW-1185">Reference proteome</keyword>
<keyword evidence="3" id="KW-0949">S-adenosyl-L-methionine</keyword>
<dbReference type="eggNOG" id="COG4123">
    <property type="taxonomic scope" value="Bacteria"/>
</dbReference>
<proteinExistence type="predicted"/>
<gene>
    <name evidence="5" type="ORF">DS2_11603</name>
</gene>
<protein>
    <submittedName>
        <fullName evidence="5">Methyltransferase small</fullName>
    </submittedName>
</protein>
<dbReference type="Proteomes" id="UP000019276">
    <property type="component" value="Unassembled WGS sequence"/>
</dbReference>
<evidence type="ECO:0000256" key="2">
    <source>
        <dbReference type="ARBA" id="ARBA00022679"/>
    </source>
</evidence>
<dbReference type="Pfam" id="PF05175">
    <property type="entry name" value="MTS"/>
    <property type="match status" value="1"/>
</dbReference>
<dbReference type="PANTHER" id="PTHR47739">
    <property type="entry name" value="TRNA1(VAL) (ADENINE(37)-N6)-METHYLTRANSFERASE"/>
    <property type="match status" value="1"/>
</dbReference>
<dbReference type="EMBL" id="ARZY01000021">
    <property type="protein sequence ID" value="EWH09611.1"/>
    <property type="molecule type" value="Genomic_DNA"/>
</dbReference>
<evidence type="ECO:0000256" key="3">
    <source>
        <dbReference type="ARBA" id="ARBA00022691"/>
    </source>
</evidence>
<sequence length="236" mass="26809">MTQLHSAMKVGTDSLILGSWAIASVNKENTKLNVLDIGCGTGLLTLMLAQKLAEVNGQFTAVELDAGACVDAQYNFSQSPWSQCIQLFNCDIQSYPDITRFQRIICNPPYFTAGQTIEQSRAVARLQTHLNWHILAEQISLRLSYGGFAELVFPFSDLVEVKQIFSQVNLFSVAELHIYPKESDTSAKRVCVRFEKTAQNRTKMTIPEVNQLVIYNQQNHYTTDYRNLCRDYYLNF</sequence>
<dbReference type="PANTHER" id="PTHR47739:SF1">
    <property type="entry name" value="TRNA1(VAL) (ADENINE(37)-N6)-METHYLTRANSFERASE"/>
    <property type="match status" value="1"/>
</dbReference>
<feature type="domain" description="Methyltransferase small" evidence="4">
    <location>
        <begin position="18"/>
        <end position="116"/>
    </location>
</feature>
<comment type="caution">
    <text evidence="5">The sequence shown here is derived from an EMBL/GenBank/DDBJ whole genome shotgun (WGS) entry which is preliminary data.</text>
</comment>
<dbReference type="RefSeq" id="WP_152537596.1">
    <property type="nucleotide sequence ID" value="NZ_ARZY01000021.1"/>
</dbReference>
<dbReference type="Gene3D" id="3.40.50.150">
    <property type="entry name" value="Vaccinia Virus protein VP39"/>
    <property type="match status" value="1"/>
</dbReference>
<dbReference type="SUPFAM" id="SSF53335">
    <property type="entry name" value="S-adenosyl-L-methionine-dependent methyltransferases"/>
    <property type="match status" value="1"/>
</dbReference>